<evidence type="ECO:0000256" key="2">
    <source>
        <dbReference type="ARBA" id="ARBA00023002"/>
    </source>
</evidence>
<dbReference type="Proteomes" id="UP000199586">
    <property type="component" value="Unassembled WGS sequence"/>
</dbReference>
<evidence type="ECO:0000313" key="3">
    <source>
        <dbReference type="EMBL" id="SFP96466.1"/>
    </source>
</evidence>
<dbReference type="GO" id="GO:0016491">
    <property type="term" value="F:oxidoreductase activity"/>
    <property type="evidence" value="ECO:0007669"/>
    <property type="project" value="UniProtKB-KW"/>
</dbReference>
<dbReference type="Pfam" id="PF13561">
    <property type="entry name" value="adh_short_C2"/>
    <property type="match status" value="1"/>
</dbReference>
<dbReference type="SUPFAM" id="SSF51735">
    <property type="entry name" value="NAD(P)-binding Rossmann-fold domains"/>
    <property type="match status" value="1"/>
</dbReference>
<organism evidence="3 4">
    <name type="scientific">Sphingomonas rubra</name>
    <dbReference type="NCBI Taxonomy" id="634430"/>
    <lineage>
        <taxon>Bacteria</taxon>
        <taxon>Pseudomonadati</taxon>
        <taxon>Pseudomonadota</taxon>
        <taxon>Alphaproteobacteria</taxon>
        <taxon>Sphingomonadales</taxon>
        <taxon>Sphingomonadaceae</taxon>
        <taxon>Sphingomonas</taxon>
    </lineage>
</organism>
<dbReference type="PANTHER" id="PTHR24321:SF8">
    <property type="entry name" value="ESTRADIOL 17-BETA-DEHYDROGENASE 8-RELATED"/>
    <property type="match status" value="1"/>
</dbReference>
<dbReference type="PROSITE" id="PS00061">
    <property type="entry name" value="ADH_SHORT"/>
    <property type="match status" value="1"/>
</dbReference>
<comment type="similarity">
    <text evidence="1">Belongs to the short-chain dehydrogenases/reductases (SDR) family.</text>
</comment>
<dbReference type="RefSeq" id="WP_093334396.1">
    <property type="nucleotide sequence ID" value="NZ_FOXP01000013.1"/>
</dbReference>
<dbReference type="FunFam" id="3.40.50.720:FF:000084">
    <property type="entry name" value="Short-chain dehydrogenase reductase"/>
    <property type="match status" value="1"/>
</dbReference>
<keyword evidence="2" id="KW-0560">Oxidoreductase</keyword>
<proteinExistence type="inferred from homology"/>
<dbReference type="PANTHER" id="PTHR24321">
    <property type="entry name" value="DEHYDROGENASES, SHORT CHAIN"/>
    <property type="match status" value="1"/>
</dbReference>
<dbReference type="STRING" id="634430.SAMN04488241_1135"/>
<dbReference type="InterPro" id="IPR002347">
    <property type="entry name" value="SDR_fam"/>
</dbReference>
<name>A0A1I5UPB3_9SPHN</name>
<dbReference type="Gene3D" id="3.40.50.720">
    <property type="entry name" value="NAD(P)-binding Rossmann-like Domain"/>
    <property type="match status" value="1"/>
</dbReference>
<dbReference type="OrthoDB" id="5457012at2"/>
<dbReference type="InterPro" id="IPR036291">
    <property type="entry name" value="NAD(P)-bd_dom_sf"/>
</dbReference>
<gene>
    <name evidence="3" type="ORF">SAMN04488241_1135</name>
</gene>
<dbReference type="AlphaFoldDB" id="A0A1I5UPB3"/>
<accession>A0A1I5UPB3</accession>
<reference evidence="3 4" key="1">
    <citation type="submission" date="2016-10" db="EMBL/GenBank/DDBJ databases">
        <authorList>
            <person name="de Groot N.N."/>
        </authorList>
    </citation>
    <scope>NUCLEOTIDE SEQUENCE [LARGE SCALE GENOMIC DNA]</scope>
    <source>
        <strain evidence="3 4">CGMCC 1.9113</strain>
    </source>
</reference>
<evidence type="ECO:0000256" key="1">
    <source>
        <dbReference type="ARBA" id="ARBA00006484"/>
    </source>
</evidence>
<protein>
    <submittedName>
        <fullName evidence="3">3alpha(Or 20beta)-hydroxysteroid dehydrogenase</fullName>
    </submittedName>
</protein>
<evidence type="ECO:0000313" key="4">
    <source>
        <dbReference type="Proteomes" id="UP000199586"/>
    </source>
</evidence>
<dbReference type="InterPro" id="IPR020904">
    <property type="entry name" value="Sc_DH/Rdtase_CS"/>
</dbReference>
<dbReference type="PRINTS" id="PR00080">
    <property type="entry name" value="SDRFAMILY"/>
</dbReference>
<sequence>MIDMNDKVVIVSGATGGQGEAEVRLLVECGAQVVFGGRNEENGRAIEADLRGRAIFQRHDVGSEAEWAAIVERAEQAFGKVTGLVNNAGVTITGKVTDIEAETVMAGIRTNQLGQLLGMKHVVPAMRRAKGGAIVNIGSEAGVRGAPLAIAYSGTKAAIAGMTRTAAAELASDGIRVNLVNPGPIDTPMIRNVVTKLGAWAMGKIVPLGRVGQPGDVAPAVVFLLSDDAGFITGAELNVDGGRTIAPAGLL</sequence>
<keyword evidence="4" id="KW-1185">Reference proteome</keyword>
<dbReference type="PRINTS" id="PR00081">
    <property type="entry name" value="GDHRDH"/>
</dbReference>
<dbReference type="EMBL" id="FOXP01000013">
    <property type="protein sequence ID" value="SFP96466.1"/>
    <property type="molecule type" value="Genomic_DNA"/>
</dbReference>